<dbReference type="Proteomes" id="UP001056978">
    <property type="component" value="Chromosome 9"/>
</dbReference>
<accession>A0ACB9Y906</accession>
<keyword evidence="2" id="KW-1185">Reference proteome</keyword>
<sequence length="1295" mass="152727">MSIIVALVMCSLLFLCKSDDLTSKNSENLLNKSLIDILNYNFSVNDVMGIFENIFKNSVDDFKIEEENHEIKNLQFKKYNFDQHNYNFMYTSFTDYCLKEVTSDKCYEYLNKDHMTNIFKNVNHKFYSRFSKEINELRYYTFEIEKLLKRKDDLNDKILRTFDEIKNSKSSLTKAMTKKSGKTLPIIKYFEEMSYNLKHANKSLSFYDMVIQYGNDLNCIIKGALVEYIYLYKQTKNYQKKLEKYIEKNARVLSKMHKKIILSIFYMISDMNKTNEKIDNIINKKVNEFNEWVSYENYNYVKKLKILKSNVDFNLDDINELIDNSKEKLEKNKIAFVNMSKYLSFQNPSKTIMSIIHFLNNKYSKDVNIFFIYNEEYMNFNFDQEKKKIKPCKINIDTKSTNNFNFVHLDFMETSKYENLLNSITNEQNDLKHVDRQKIENIVNEIFHPDEQGEDNNWIKEKEFEDAKSKISYSNLNEEVKLYTSKMEKSIDDTINDYYFFKPTIKRYIQSVRTLLRNAIFNFNKYIYSFEKNFTIHVSDSYRDSSLATDRGDKAPSDRQHDSKERNEKPQLGSELGVELNAGLNSELSDELGGELESELESELGSELIGELGEELGGEVGADVTEGVEKEAEDGAKETENSSENISNNRVENEVKNEAKNEVKNEAKNEIKSEAKNEVKNEAKNEIKSEAKNGTESKSNNQGKNIHDEDKKGESKNKDKFENNKDSEQYNEQDDEQSSGGDGERNNVDDNEESSENDNEESSENDNEQSSEDDNEQSSEDDNEQSSEDDNEQSSEDDNEQSSEDDNEQSSEDDNEQSSEDDNEQSSEDDNEQSSEDDNELNCEDDNEENDADDNDCAYENNDAEKCGCGSNEKTTSSMSIFQSGTLKYLWRIPFINNLYNMWNKHKNKRANKKEVEDIDIYEVDKEEMEKIFTNFSNLNYEDSIKKIKENIFYALPDIEYILNVLRIYKENKEKNKDKNFFYDAFYGNDYIIIKSKGVHVETFIYPYFETLNLQLNEVETCSSKDYYTCMKKYVRDNIKKELINEKIVFVYLGIFKDEVFKLPKFKIVDDLKKAHLKQFLENPYEHNFLNNFFVKKYEEEYIFFQKLRIFTLYHSKYKNSNIYGIDFNFYVSYFSDADLEYLPLSYYHDSIIYFKVILATSKYGYQEIVPVDDEIIKFGLMLSLDNKNKNVHYLILSDVINDTDYNLVKSKTGVVKICEISYKKFKIKLINEKYKVQVTRNMKIILQKEVTFNNSKKRTLDYVDTFYDKMNKIMKNNMNLELFGKTFFVHLQRI</sequence>
<evidence type="ECO:0000313" key="2">
    <source>
        <dbReference type="Proteomes" id="UP001056978"/>
    </source>
</evidence>
<comment type="caution">
    <text evidence="1">The sequence shown here is derived from an EMBL/GenBank/DDBJ whole genome shotgun (WGS) entry which is preliminary data.</text>
</comment>
<name>A0ACB9Y906_PLABR</name>
<evidence type="ECO:0000313" key="1">
    <source>
        <dbReference type="EMBL" id="KAI4838459.1"/>
    </source>
</evidence>
<gene>
    <name evidence="1" type="ORF">MKS88_002938</name>
</gene>
<dbReference type="EMBL" id="CM043777">
    <property type="protein sequence ID" value="KAI4838459.1"/>
    <property type="molecule type" value="Genomic_DNA"/>
</dbReference>
<organism evidence="1 2">
    <name type="scientific">Plasmodium brasilianum</name>
    <dbReference type="NCBI Taxonomy" id="5824"/>
    <lineage>
        <taxon>Eukaryota</taxon>
        <taxon>Sar</taxon>
        <taxon>Alveolata</taxon>
        <taxon>Apicomplexa</taxon>
        <taxon>Aconoidasida</taxon>
        <taxon>Haemosporida</taxon>
        <taxon>Plasmodiidae</taxon>
        <taxon>Plasmodium</taxon>
        <taxon>Plasmodium (Plasmodium)</taxon>
    </lineage>
</organism>
<protein>
    <submittedName>
        <fullName evidence="1">Uncharacterized protein</fullName>
    </submittedName>
</protein>
<proteinExistence type="predicted"/>
<reference evidence="1" key="1">
    <citation type="submission" date="2022-06" db="EMBL/GenBank/DDBJ databases">
        <title>The First Complete Genome of the Simian Malaria Parasite Plasmodium brasilianum.</title>
        <authorList>
            <person name="Bajic M."/>
            <person name="Ravishankar S."/>
        </authorList>
    </citation>
    <scope>NUCLEOTIDE SEQUENCE</scope>
    <source>
        <strain evidence="1">Bolivian I</strain>
    </source>
</reference>